<reference evidence="2" key="2">
    <citation type="journal article" date="2007" name="Science">
        <title>Draft genome sequence of the sexually transmitted pathogen Trichomonas vaginalis.</title>
        <authorList>
            <person name="Carlton J.M."/>
            <person name="Hirt R.P."/>
            <person name="Silva J.C."/>
            <person name="Delcher A.L."/>
            <person name="Schatz M."/>
            <person name="Zhao Q."/>
            <person name="Wortman J.R."/>
            <person name="Bidwell S.L."/>
            <person name="Alsmark U.C.M."/>
            <person name="Besteiro S."/>
            <person name="Sicheritz-Ponten T."/>
            <person name="Noel C.J."/>
            <person name="Dacks J.B."/>
            <person name="Foster P.G."/>
            <person name="Simillion C."/>
            <person name="Van de Peer Y."/>
            <person name="Miranda-Saavedra D."/>
            <person name="Barton G.J."/>
            <person name="Westrop G.D."/>
            <person name="Mueller S."/>
            <person name="Dessi D."/>
            <person name="Fiori P.L."/>
            <person name="Ren Q."/>
            <person name="Paulsen I."/>
            <person name="Zhang H."/>
            <person name="Bastida-Corcuera F.D."/>
            <person name="Simoes-Barbosa A."/>
            <person name="Brown M.T."/>
            <person name="Hayes R.D."/>
            <person name="Mukherjee M."/>
            <person name="Okumura C.Y."/>
            <person name="Schneider R."/>
            <person name="Smith A.J."/>
            <person name="Vanacova S."/>
            <person name="Villalvazo M."/>
            <person name="Haas B.J."/>
            <person name="Pertea M."/>
            <person name="Feldblyum T.V."/>
            <person name="Utterback T.R."/>
            <person name="Shu C.L."/>
            <person name="Osoegawa K."/>
            <person name="de Jong P.J."/>
            <person name="Hrdy I."/>
            <person name="Horvathova L."/>
            <person name="Zubacova Z."/>
            <person name="Dolezal P."/>
            <person name="Malik S.B."/>
            <person name="Logsdon J.M. Jr."/>
            <person name="Henze K."/>
            <person name="Gupta A."/>
            <person name="Wang C.C."/>
            <person name="Dunne R.L."/>
            <person name="Upcroft J.A."/>
            <person name="Upcroft P."/>
            <person name="White O."/>
            <person name="Salzberg S.L."/>
            <person name="Tang P."/>
            <person name="Chiu C.-H."/>
            <person name="Lee Y.-S."/>
            <person name="Embley T.M."/>
            <person name="Coombs G.H."/>
            <person name="Mottram J.C."/>
            <person name="Tachezy J."/>
            <person name="Fraser-Liggett C.M."/>
            <person name="Johnson P.J."/>
        </authorList>
    </citation>
    <scope>NUCLEOTIDE SEQUENCE [LARGE SCALE GENOMIC DNA]</scope>
    <source>
        <strain evidence="2">G3</strain>
    </source>
</reference>
<gene>
    <name evidence="2" type="ORF">TVAG_032930</name>
</gene>
<dbReference type="Proteomes" id="UP000001542">
    <property type="component" value="Unassembled WGS sequence"/>
</dbReference>
<evidence type="ECO:0000256" key="1">
    <source>
        <dbReference type="SAM" id="MobiDB-lite"/>
    </source>
</evidence>
<dbReference type="RefSeq" id="XP_001310851.1">
    <property type="nucleotide sequence ID" value="XM_001310850.1"/>
</dbReference>
<dbReference type="VEuPathDB" id="TrichDB:TVAG_032930"/>
<evidence type="ECO:0000313" key="2">
    <source>
        <dbReference type="EMBL" id="EAX97921.1"/>
    </source>
</evidence>
<proteinExistence type="predicted"/>
<accession>A2FAZ3</accession>
<feature type="compositionally biased region" description="Basic and acidic residues" evidence="1">
    <location>
        <begin position="164"/>
        <end position="176"/>
    </location>
</feature>
<reference evidence="2" key="1">
    <citation type="submission" date="2006-10" db="EMBL/GenBank/DDBJ databases">
        <authorList>
            <person name="Amadeo P."/>
            <person name="Zhao Q."/>
            <person name="Wortman J."/>
            <person name="Fraser-Liggett C."/>
            <person name="Carlton J."/>
        </authorList>
    </citation>
    <scope>NUCLEOTIDE SEQUENCE</scope>
    <source>
        <strain evidence="2">G3</strain>
    </source>
</reference>
<dbReference type="InParanoid" id="A2FAZ3"/>
<dbReference type="AlphaFoldDB" id="A2FAZ3"/>
<dbReference type="VEuPathDB" id="TrichDB:TVAGG3_0049350"/>
<name>A2FAZ3_TRIV3</name>
<evidence type="ECO:0000313" key="3">
    <source>
        <dbReference type="Proteomes" id="UP000001542"/>
    </source>
</evidence>
<sequence length="303" mass="34261">MYREPTRPGKPLSVLQAEQRNWAQLKNFGLPWVFIEPTRIHKVRIPHKGKKYKNQETFENLGAGDLAFLGNANVEMNEDDIKTLLQSVNMENDYERDIDTAPTSQRSRKVTTPPLLLSKSISNNILQTSSPKGPATDDEDLMSGRDQGNSNNIFDDFDDDKEEGDSKSEASSRELAQEDAKKIIMENLTKAREQQQAEESLGIKAFSFASIPKESEQAKDEIITPGKRKLKNFVDSISTISKEPTAINEAHQKLKPKFDETQDRLKQCEGVPRFLAYLEENHQPIPDVFKNITPAKQSKSSVK</sequence>
<protein>
    <submittedName>
        <fullName evidence="2">Uncharacterized protein</fullName>
    </submittedName>
</protein>
<keyword evidence="3" id="KW-1185">Reference proteome</keyword>
<organism evidence="2 3">
    <name type="scientific">Trichomonas vaginalis (strain ATCC PRA-98 / G3)</name>
    <dbReference type="NCBI Taxonomy" id="412133"/>
    <lineage>
        <taxon>Eukaryota</taxon>
        <taxon>Metamonada</taxon>
        <taxon>Parabasalia</taxon>
        <taxon>Trichomonadida</taxon>
        <taxon>Trichomonadidae</taxon>
        <taxon>Trichomonas</taxon>
    </lineage>
</organism>
<dbReference type="EMBL" id="DS113695">
    <property type="protein sequence ID" value="EAX97921.1"/>
    <property type="molecule type" value="Genomic_DNA"/>
</dbReference>
<feature type="region of interest" description="Disordered" evidence="1">
    <location>
        <begin position="120"/>
        <end position="176"/>
    </location>
</feature>
<dbReference type="KEGG" id="tva:4755713"/>